<evidence type="ECO:0000256" key="2">
    <source>
        <dbReference type="ARBA" id="ARBA00023002"/>
    </source>
</evidence>
<dbReference type="PROSITE" id="PS00671">
    <property type="entry name" value="D_2_HYDROXYACID_DH_3"/>
    <property type="match status" value="1"/>
</dbReference>
<evidence type="ECO:0000313" key="8">
    <source>
        <dbReference type="Proteomes" id="UP000214603"/>
    </source>
</evidence>
<name>A0A225MB30_9BURK</name>
<dbReference type="SUPFAM" id="SSF51735">
    <property type="entry name" value="NAD(P)-binding Rossmann-fold domains"/>
    <property type="match status" value="1"/>
</dbReference>
<feature type="domain" description="D-isomer specific 2-hydroxyacid dehydrogenase catalytic" evidence="5">
    <location>
        <begin position="37"/>
        <end position="312"/>
    </location>
</feature>
<dbReference type="FunFam" id="3.40.50.720:FF:000203">
    <property type="entry name" value="D-3-phosphoglycerate dehydrogenase (SerA)"/>
    <property type="match status" value="1"/>
</dbReference>
<dbReference type="Pfam" id="PF00389">
    <property type="entry name" value="2-Hacid_dh"/>
    <property type="match status" value="1"/>
</dbReference>
<dbReference type="InterPro" id="IPR036291">
    <property type="entry name" value="NAD(P)-bd_dom_sf"/>
</dbReference>
<evidence type="ECO:0000259" key="5">
    <source>
        <dbReference type="Pfam" id="PF00389"/>
    </source>
</evidence>
<evidence type="ECO:0000256" key="4">
    <source>
        <dbReference type="RuleBase" id="RU003719"/>
    </source>
</evidence>
<dbReference type="GO" id="GO:0016618">
    <property type="term" value="F:hydroxypyruvate reductase [NAD(P)H] activity"/>
    <property type="evidence" value="ECO:0007669"/>
    <property type="project" value="TreeGrafter"/>
</dbReference>
<keyword evidence="8" id="KW-1185">Reference proteome</keyword>
<dbReference type="EMBL" id="NJIH01000011">
    <property type="protein sequence ID" value="OWT56179.1"/>
    <property type="molecule type" value="Genomic_DNA"/>
</dbReference>
<dbReference type="InterPro" id="IPR006139">
    <property type="entry name" value="D-isomer_2_OHA_DH_cat_dom"/>
</dbReference>
<comment type="caution">
    <text evidence="7">The sequence shown here is derived from an EMBL/GenBank/DDBJ whole genome shotgun (WGS) entry which is preliminary data.</text>
</comment>
<organism evidence="7 8">
    <name type="scientific">Candidimonas nitroreducens</name>
    <dbReference type="NCBI Taxonomy" id="683354"/>
    <lineage>
        <taxon>Bacteria</taxon>
        <taxon>Pseudomonadati</taxon>
        <taxon>Pseudomonadota</taxon>
        <taxon>Betaproteobacteria</taxon>
        <taxon>Burkholderiales</taxon>
        <taxon>Alcaligenaceae</taxon>
        <taxon>Candidimonas</taxon>
    </lineage>
</organism>
<protein>
    <submittedName>
        <fullName evidence="7">D-3-phosphoglycerate dehydrogenase</fullName>
    </submittedName>
</protein>
<keyword evidence="3" id="KW-0520">NAD</keyword>
<dbReference type="SUPFAM" id="SSF52283">
    <property type="entry name" value="Formate/glycerate dehydrogenase catalytic domain-like"/>
    <property type="match status" value="1"/>
</dbReference>
<dbReference type="GO" id="GO:0005829">
    <property type="term" value="C:cytosol"/>
    <property type="evidence" value="ECO:0007669"/>
    <property type="project" value="TreeGrafter"/>
</dbReference>
<dbReference type="InterPro" id="IPR050223">
    <property type="entry name" value="D-isomer_2-hydroxyacid_DH"/>
</dbReference>
<evidence type="ECO:0000256" key="1">
    <source>
        <dbReference type="ARBA" id="ARBA00005854"/>
    </source>
</evidence>
<dbReference type="PANTHER" id="PTHR10996">
    <property type="entry name" value="2-HYDROXYACID DEHYDROGENASE-RELATED"/>
    <property type="match status" value="1"/>
</dbReference>
<sequence length="313" mass="33761">MPVIYVLDAFEPSGLQYLADQNQSFVPFGDPRGINWHQDAVGIMIRGSQLSADDFARARKLKVVSKQGVGVDNIALSAAREHGVIVCNTPGINSAAVAELAFTLAMAVARRVSEFDRMIRSGSKIVRPRYLGRAMHGKTIGFIGMGNIGTQAARLFRGAFDCRILAYDPYAPMGHWGDIPHVRIADLEELWPQVDVLSLHVPLTDTTRNIVDRAAIARMKPSAIIINVSRGGLIDELALADALRDGKLFGAGLDAFEEGEPPSRSNPLLAFPNVLATPHAGAGTIETQADSSLATARQLLHVLAGNEPFHRVV</sequence>
<dbReference type="Pfam" id="PF02826">
    <property type="entry name" value="2-Hacid_dh_C"/>
    <property type="match status" value="1"/>
</dbReference>
<keyword evidence="2 4" id="KW-0560">Oxidoreductase</keyword>
<dbReference type="Proteomes" id="UP000214603">
    <property type="component" value="Unassembled WGS sequence"/>
</dbReference>
<gene>
    <name evidence="7" type="ORF">CEY11_19305</name>
</gene>
<dbReference type="InterPro" id="IPR029753">
    <property type="entry name" value="D-isomer_DH_CS"/>
</dbReference>
<dbReference type="GO" id="GO:0051287">
    <property type="term" value="F:NAD binding"/>
    <property type="evidence" value="ECO:0007669"/>
    <property type="project" value="InterPro"/>
</dbReference>
<accession>A0A225MB30</accession>
<feature type="domain" description="D-isomer specific 2-hydroxyacid dehydrogenase NAD-binding" evidence="6">
    <location>
        <begin position="103"/>
        <end position="281"/>
    </location>
</feature>
<dbReference type="OrthoDB" id="9805416at2"/>
<comment type="similarity">
    <text evidence="1 4">Belongs to the D-isomer specific 2-hydroxyacid dehydrogenase family.</text>
</comment>
<evidence type="ECO:0000256" key="3">
    <source>
        <dbReference type="ARBA" id="ARBA00023027"/>
    </source>
</evidence>
<proteinExistence type="inferred from homology"/>
<evidence type="ECO:0000259" key="6">
    <source>
        <dbReference type="Pfam" id="PF02826"/>
    </source>
</evidence>
<dbReference type="AlphaFoldDB" id="A0A225MB30"/>
<dbReference type="InterPro" id="IPR006140">
    <property type="entry name" value="D-isomer_DH_NAD-bd"/>
</dbReference>
<dbReference type="PANTHER" id="PTHR10996:SF264">
    <property type="entry name" value="HYPOTHETICAL D-ISOMER SPECIFIC 2-HYDROXYACID DEHYDROGENASE (EUROFUNG)"/>
    <property type="match status" value="1"/>
</dbReference>
<dbReference type="GO" id="GO:0030267">
    <property type="term" value="F:glyoxylate reductase (NADPH) activity"/>
    <property type="evidence" value="ECO:0007669"/>
    <property type="project" value="TreeGrafter"/>
</dbReference>
<dbReference type="CDD" id="cd12173">
    <property type="entry name" value="PGDH_4"/>
    <property type="match status" value="1"/>
</dbReference>
<reference evidence="8" key="1">
    <citation type="submission" date="2017-06" db="EMBL/GenBank/DDBJ databases">
        <title>Herbaspirillum phytohormonus sp. nov., isolated from the root nodule of Robinia pseudoacacia in lead-zinc mine.</title>
        <authorList>
            <person name="Fan M."/>
            <person name="Lin Y."/>
        </authorList>
    </citation>
    <scope>NUCLEOTIDE SEQUENCE [LARGE SCALE GENOMIC DNA]</scope>
    <source>
        <strain evidence="8">SC-089</strain>
    </source>
</reference>
<evidence type="ECO:0000313" key="7">
    <source>
        <dbReference type="EMBL" id="OWT56179.1"/>
    </source>
</evidence>
<dbReference type="Gene3D" id="3.40.50.720">
    <property type="entry name" value="NAD(P)-binding Rossmann-like Domain"/>
    <property type="match status" value="2"/>
</dbReference>